<dbReference type="Proteomes" id="UP000695562">
    <property type="component" value="Unassembled WGS sequence"/>
</dbReference>
<organism evidence="2 3">
    <name type="scientific">Polysphondylium violaceum</name>
    <dbReference type="NCBI Taxonomy" id="133409"/>
    <lineage>
        <taxon>Eukaryota</taxon>
        <taxon>Amoebozoa</taxon>
        <taxon>Evosea</taxon>
        <taxon>Eumycetozoa</taxon>
        <taxon>Dictyostelia</taxon>
        <taxon>Dictyosteliales</taxon>
        <taxon>Dictyosteliaceae</taxon>
        <taxon>Polysphondylium</taxon>
    </lineage>
</organism>
<evidence type="ECO:0000313" key="2">
    <source>
        <dbReference type="EMBL" id="KAF2069733.1"/>
    </source>
</evidence>
<sequence length="432" mass="50650">MNRSQSLYIYTEHSKEKQENVFIPSKPSSSVQRSIFIANQRIRAHSAPSRFPSLNSSRNNILSHSRNGSGGNISLSKSFSIKNGDQIQQIQQQQTVVLPTLVSESDVFFPDSPLGTPRVRTNTKKVAEITNDLKNLQRPAEFDDQTSTNISIPYNSRPMSEVIAERNGWIVLNSIDRVFLDAKQGLLNIYKTRQHKVFYYKTLKLKNFTLKNKDNEFTLVYNKQQVKEYHFSSCNQGYEKQDIEEWIHALLGMGCISETIVQYQKQKEMDKLEQLKQNEESYIQDERSKKKRSSALLDYQLVPDSLISRLDWSFELHKDVGDNSFSIKVSIDNDRYNWIIKRDIQQLNQIFIIFRKQLWKDQFSKDKSLLKLQYGSLNDLLNNFFDTIETNIADIFDIEENKKLRNYFIKFISPISWYDEKPINYINPFQIL</sequence>
<evidence type="ECO:0000313" key="3">
    <source>
        <dbReference type="Proteomes" id="UP000695562"/>
    </source>
</evidence>
<dbReference type="AlphaFoldDB" id="A0A8J4UWN2"/>
<feature type="region of interest" description="Disordered" evidence="1">
    <location>
        <begin position="48"/>
        <end position="69"/>
    </location>
</feature>
<reference evidence="2" key="1">
    <citation type="submission" date="2020-01" db="EMBL/GenBank/DDBJ databases">
        <title>Development of genomics and gene disruption for Polysphondylium violaceum indicates a role for the polyketide synthase stlB in stalk morphogenesis.</title>
        <authorList>
            <person name="Narita B."/>
            <person name="Kawabe Y."/>
            <person name="Kin K."/>
            <person name="Saito T."/>
            <person name="Gibbs R."/>
            <person name="Kuspa A."/>
            <person name="Muzny D."/>
            <person name="Queller D."/>
            <person name="Richards S."/>
            <person name="Strassman J."/>
            <person name="Sucgang R."/>
            <person name="Worley K."/>
            <person name="Schaap P."/>
        </authorList>
    </citation>
    <scope>NUCLEOTIDE SEQUENCE</scope>
    <source>
        <strain evidence="2">QSvi11</strain>
    </source>
</reference>
<proteinExistence type="predicted"/>
<feature type="compositionally biased region" description="Polar residues" evidence="1">
    <location>
        <begin position="52"/>
        <end position="69"/>
    </location>
</feature>
<dbReference type="OrthoDB" id="10538240at2759"/>
<protein>
    <submittedName>
        <fullName evidence="2">Uncharacterized protein</fullName>
    </submittedName>
</protein>
<comment type="caution">
    <text evidence="2">The sequence shown here is derived from an EMBL/GenBank/DDBJ whole genome shotgun (WGS) entry which is preliminary data.</text>
</comment>
<keyword evidence="3" id="KW-1185">Reference proteome</keyword>
<accession>A0A8J4UWN2</accession>
<dbReference type="EMBL" id="AJWJ01000604">
    <property type="protein sequence ID" value="KAF2069733.1"/>
    <property type="molecule type" value="Genomic_DNA"/>
</dbReference>
<name>A0A8J4UWN2_9MYCE</name>
<gene>
    <name evidence="2" type="ORF">CYY_008946</name>
</gene>
<evidence type="ECO:0000256" key="1">
    <source>
        <dbReference type="SAM" id="MobiDB-lite"/>
    </source>
</evidence>